<dbReference type="EMBL" id="JAUSRL010000001">
    <property type="protein sequence ID" value="MDP9958337.1"/>
    <property type="molecule type" value="Genomic_DNA"/>
</dbReference>
<evidence type="ECO:0000313" key="2">
    <source>
        <dbReference type="Proteomes" id="UP001235513"/>
    </source>
</evidence>
<dbReference type="RefSeq" id="WP_306840439.1">
    <property type="nucleotide sequence ID" value="NZ_JAUSRL010000001.1"/>
</dbReference>
<sequence>MKKMNVSKISRKELKNVFGGTLYPALECYSDRECSRYGEAMIMCPDGTSSMTGHICMGGKCMLATGFCEPLVIGPINPGPVPVP</sequence>
<reference evidence="1 2" key="1">
    <citation type="submission" date="2023-07" db="EMBL/GenBank/DDBJ databases">
        <title>Sorghum-associated microbial communities from plants grown in Nebraska, USA.</title>
        <authorList>
            <person name="Schachtman D."/>
        </authorList>
    </citation>
    <scope>NUCLEOTIDE SEQUENCE [LARGE SCALE GENOMIC DNA]</scope>
    <source>
        <strain evidence="1 2">CC351</strain>
    </source>
</reference>
<keyword evidence="2" id="KW-1185">Reference proteome</keyword>
<proteinExistence type="predicted"/>
<dbReference type="Proteomes" id="UP001235513">
    <property type="component" value="Unassembled WGS sequence"/>
</dbReference>
<protein>
    <recommendedName>
        <fullName evidence="3">Bacteriocin</fullName>
    </recommendedName>
</protein>
<name>A0ABT9SFY0_9FLAO</name>
<gene>
    <name evidence="1" type="ORF">J2T04_000204</name>
</gene>
<evidence type="ECO:0008006" key="3">
    <source>
        <dbReference type="Google" id="ProtNLM"/>
    </source>
</evidence>
<accession>A0ABT9SFY0</accession>
<comment type="caution">
    <text evidence="1">The sequence shown here is derived from an EMBL/GenBank/DDBJ whole genome shotgun (WGS) entry which is preliminary data.</text>
</comment>
<evidence type="ECO:0000313" key="1">
    <source>
        <dbReference type="EMBL" id="MDP9958337.1"/>
    </source>
</evidence>
<organism evidence="1 2">
    <name type="scientific">Chryseobacterium lathyri</name>
    <dbReference type="NCBI Taxonomy" id="395933"/>
    <lineage>
        <taxon>Bacteria</taxon>
        <taxon>Pseudomonadati</taxon>
        <taxon>Bacteroidota</taxon>
        <taxon>Flavobacteriia</taxon>
        <taxon>Flavobacteriales</taxon>
        <taxon>Weeksellaceae</taxon>
        <taxon>Chryseobacterium group</taxon>
        <taxon>Chryseobacterium</taxon>
    </lineage>
</organism>